<name>A0ABN4I1L1_9BURK</name>
<evidence type="ECO:0000259" key="1">
    <source>
        <dbReference type="PROSITE" id="PS50887"/>
    </source>
</evidence>
<dbReference type="EMBL" id="CP011409">
    <property type="protein sequence ID" value="AKZ64797.1"/>
    <property type="molecule type" value="Genomic_DNA"/>
</dbReference>
<dbReference type="Pfam" id="PF01590">
    <property type="entry name" value="GAF"/>
    <property type="match status" value="1"/>
</dbReference>
<dbReference type="PANTHER" id="PTHR43102">
    <property type="entry name" value="SLR1143 PROTEIN"/>
    <property type="match status" value="1"/>
</dbReference>
<dbReference type="PROSITE" id="PS50887">
    <property type="entry name" value="GGDEF"/>
    <property type="match status" value="1"/>
</dbReference>
<gene>
    <name evidence="2" type="ORF">F506_20995</name>
</gene>
<dbReference type="Gene3D" id="3.30.70.270">
    <property type="match status" value="1"/>
</dbReference>
<dbReference type="NCBIfam" id="TIGR00254">
    <property type="entry name" value="GGDEF"/>
    <property type="match status" value="1"/>
</dbReference>
<dbReference type="SUPFAM" id="SSF55073">
    <property type="entry name" value="Nucleotide cyclase"/>
    <property type="match status" value="1"/>
</dbReference>
<dbReference type="PANTHER" id="PTHR43102:SF2">
    <property type="entry name" value="GAF DOMAIN-CONTAINING PROTEIN"/>
    <property type="match status" value="1"/>
</dbReference>
<reference evidence="3" key="1">
    <citation type="journal article" date="2015" name="Genome Announc.">
        <title>Complete Genome Sequence of Herbaspirillum hiltneri N3 (DSM 17495), Isolated from Surface-Sterilized Wheat Roots.</title>
        <authorList>
            <person name="Guizelini D."/>
            <person name="Saizaki P.M."/>
            <person name="Coimbra N.A."/>
            <person name="Weiss V.A."/>
            <person name="Faoro H."/>
            <person name="Sfeir M.Z."/>
            <person name="Baura V.A."/>
            <person name="Monteiro R.A."/>
            <person name="Chubatsu L.S."/>
            <person name="Souza E.M."/>
            <person name="Cruz L.M."/>
            <person name="Pedrosa F.O."/>
            <person name="Raittz R.T."/>
            <person name="Marchaukoski J.N."/>
            <person name="Steffens M.B."/>
        </authorList>
    </citation>
    <scope>NUCLEOTIDE SEQUENCE [LARGE SCALE GENOMIC DNA]</scope>
    <source>
        <strain evidence="3">N3</strain>
    </source>
</reference>
<evidence type="ECO:0000313" key="3">
    <source>
        <dbReference type="Proteomes" id="UP000063429"/>
    </source>
</evidence>
<dbReference type="SUPFAM" id="SSF55781">
    <property type="entry name" value="GAF domain-like"/>
    <property type="match status" value="1"/>
</dbReference>
<dbReference type="CDD" id="cd01949">
    <property type="entry name" value="GGDEF"/>
    <property type="match status" value="1"/>
</dbReference>
<protein>
    <submittedName>
        <fullName evidence="2">Diguanylate cyclase</fullName>
    </submittedName>
</protein>
<proteinExistence type="predicted"/>
<dbReference type="RefSeq" id="WP_053200659.1">
    <property type="nucleotide sequence ID" value="NZ_CP011409.1"/>
</dbReference>
<keyword evidence="3" id="KW-1185">Reference proteome</keyword>
<dbReference type="InterPro" id="IPR000160">
    <property type="entry name" value="GGDEF_dom"/>
</dbReference>
<dbReference type="SMART" id="SM00267">
    <property type="entry name" value="GGDEF"/>
    <property type="match status" value="1"/>
</dbReference>
<dbReference type="Pfam" id="PF00990">
    <property type="entry name" value="GGDEF"/>
    <property type="match status" value="1"/>
</dbReference>
<sequence>MKIADIPVNEQARVADLHGLQILDTPPEERFDRLTRLARRLFSVPMAVVSLVDTKRQWFKAHAGVDTCETGRDVSFCAHAILRDDVMVVPNALEDDRFKDNPLVTGDPFIRFYAGCPIRSPHGHKLGTLCVLDTIPRQFDADDQALLSDLARMVEQEMAAVHLATMDELTKLSNRRGFESLSQHALNMCKRLARPASLLYFDLDLFKQINDRFGHAEGDHALVTFSTILAANFRESDVIGRLGGDEFAVFLTNTGGQETATVLGHFEQAIERHNQTGKRGYDLLYSVGAIEYDPASHDTIGDLMNSADALMYQQKKRRREAS</sequence>
<accession>A0ABN4I1L1</accession>
<dbReference type="Gene3D" id="3.30.450.40">
    <property type="match status" value="1"/>
</dbReference>
<feature type="domain" description="GGDEF" evidence="1">
    <location>
        <begin position="194"/>
        <end position="322"/>
    </location>
</feature>
<organism evidence="2 3">
    <name type="scientific">Herbaspirillum hiltneri N3</name>
    <dbReference type="NCBI Taxonomy" id="1262470"/>
    <lineage>
        <taxon>Bacteria</taxon>
        <taxon>Pseudomonadati</taxon>
        <taxon>Pseudomonadota</taxon>
        <taxon>Betaproteobacteria</taxon>
        <taxon>Burkholderiales</taxon>
        <taxon>Oxalobacteraceae</taxon>
        <taxon>Herbaspirillum</taxon>
    </lineage>
</organism>
<dbReference type="Proteomes" id="UP000063429">
    <property type="component" value="Chromosome"/>
</dbReference>
<dbReference type="InterPro" id="IPR029787">
    <property type="entry name" value="Nucleotide_cyclase"/>
</dbReference>
<dbReference type="InterPro" id="IPR043128">
    <property type="entry name" value="Rev_trsase/Diguanyl_cyclase"/>
</dbReference>
<dbReference type="InterPro" id="IPR029016">
    <property type="entry name" value="GAF-like_dom_sf"/>
</dbReference>
<evidence type="ECO:0000313" key="2">
    <source>
        <dbReference type="EMBL" id="AKZ64797.1"/>
    </source>
</evidence>
<dbReference type="InterPro" id="IPR003018">
    <property type="entry name" value="GAF"/>
</dbReference>
<dbReference type="SMART" id="SM00065">
    <property type="entry name" value="GAF"/>
    <property type="match status" value="1"/>
</dbReference>